<name>A0A2T5ISF2_9GAMM</name>
<dbReference type="Gene3D" id="3.10.129.10">
    <property type="entry name" value="Hotdog Thioesterase"/>
    <property type="match status" value="1"/>
</dbReference>
<feature type="domain" description="Thioesterase" evidence="2">
    <location>
        <begin position="52"/>
        <end position="125"/>
    </location>
</feature>
<keyword evidence="4" id="KW-1185">Reference proteome</keyword>
<dbReference type="Proteomes" id="UP000244223">
    <property type="component" value="Unassembled WGS sequence"/>
</dbReference>
<dbReference type="CDD" id="cd03443">
    <property type="entry name" value="PaaI_thioesterase"/>
    <property type="match status" value="1"/>
</dbReference>
<proteinExistence type="predicted"/>
<dbReference type="Pfam" id="PF03061">
    <property type="entry name" value="4HBT"/>
    <property type="match status" value="1"/>
</dbReference>
<dbReference type="GO" id="GO:0016289">
    <property type="term" value="F:acyl-CoA hydrolase activity"/>
    <property type="evidence" value="ECO:0007669"/>
    <property type="project" value="UniProtKB-ARBA"/>
</dbReference>
<dbReference type="RefSeq" id="WP_107867018.1">
    <property type="nucleotide sequence ID" value="NZ_QAON01000030.1"/>
</dbReference>
<evidence type="ECO:0000256" key="1">
    <source>
        <dbReference type="ARBA" id="ARBA00022801"/>
    </source>
</evidence>
<keyword evidence="1" id="KW-0378">Hydrolase</keyword>
<comment type="caution">
    <text evidence="3">The sequence shown here is derived from an EMBL/GenBank/DDBJ whole genome shotgun (WGS) entry which is preliminary data.</text>
</comment>
<dbReference type="AlphaFoldDB" id="A0A2T5ISF2"/>
<dbReference type="InterPro" id="IPR006683">
    <property type="entry name" value="Thioestr_dom"/>
</dbReference>
<evidence type="ECO:0000259" key="2">
    <source>
        <dbReference type="Pfam" id="PF03061"/>
    </source>
</evidence>
<dbReference type="OrthoDB" id="9798208at2"/>
<sequence>MSNLSSNPTVQHASLLNEPFHRFLGIEERDIAGETHYFMSSRTEHIGNPLIGTVHGGILASFGELVAAVHLAKHCRFTTLPICSTMTFDYMRPTFSGELQAIPHIIRVGRRMATLSVEILLTGKQVCIGRFIFPVAHLPNTKEVQ</sequence>
<dbReference type="SUPFAM" id="SSF54637">
    <property type="entry name" value="Thioesterase/thiol ester dehydrase-isomerase"/>
    <property type="match status" value="1"/>
</dbReference>
<dbReference type="NCBIfam" id="TIGR00369">
    <property type="entry name" value="unchar_dom_1"/>
    <property type="match status" value="1"/>
</dbReference>
<protein>
    <submittedName>
        <fullName evidence="3">Uncharacterized protein (TIGR00369 family)</fullName>
    </submittedName>
</protein>
<gene>
    <name evidence="3" type="ORF">C8N29_1308</name>
</gene>
<dbReference type="EMBL" id="QAON01000030">
    <property type="protein sequence ID" value="PTQ86763.1"/>
    <property type="molecule type" value="Genomic_DNA"/>
</dbReference>
<reference evidence="3 4" key="1">
    <citation type="submission" date="2018-04" db="EMBL/GenBank/DDBJ databases">
        <title>Genomic Encyclopedia of Archaeal and Bacterial Type Strains, Phase II (KMG-II): from individual species to whole genera.</title>
        <authorList>
            <person name="Goeker M."/>
        </authorList>
    </citation>
    <scope>NUCLEOTIDE SEQUENCE [LARGE SCALE GENOMIC DNA]</scope>
    <source>
        <strain evidence="3 4">DSM 5822</strain>
    </source>
</reference>
<dbReference type="InterPro" id="IPR029069">
    <property type="entry name" value="HotDog_dom_sf"/>
</dbReference>
<organism evidence="3 4">
    <name type="scientific">Agitococcus lubricus</name>
    <dbReference type="NCBI Taxonomy" id="1077255"/>
    <lineage>
        <taxon>Bacteria</taxon>
        <taxon>Pseudomonadati</taxon>
        <taxon>Pseudomonadota</taxon>
        <taxon>Gammaproteobacteria</taxon>
        <taxon>Moraxellales</taxon>
        <taxon>Moraxellaceae</taxon>
        <taxon>Agitococcus</taxon>
    </lineage>
</organism>
<accession>A0A2T5ISF2</accession>
<evidence type="ECO:0000313" key="4">
    <source>
        <dbReference type="Proteomes" id="UP000244223"/>
    </source>
</evidence>
<dbReference type="InterPro" id="IPR003736">
    <property type="entry name" value="PAAI_dom"/>
</dbReference>
<evidence type="ECO:0000313" key="3">
    <source>
        <dbReference type="EMBL" id="PTQ86763.1"/>
    </source>
</evidence>